<protein>
    <recommendedName>
        <fullName evidence="3">DUF3396 domain-containing protein</fullName>
    </recommendedName>
</protein>
<dbReference type="InterPro" id="IPR021815">
    <property type="entry name" value="TsiV"/>
</dbReference>
<proteinExistence type="predicted"/>
<organism evidence="1 2">
    <name type="scientific">Methylobacterium terrae</name>
    <dbReference type="NCBI Taxonomy" id="2202827"/>
    <lineage>
        <taxon>Bacteria</taxon>
        <taxon>Pseudomonadati</taxon>
        <taxon>Pseudomonadota</taxon>
        <taxon>Alphaproteobacteria</taxon>
        <taxon>Hyphomicrobiales</taxon>
        <taxon>Methylobacteriaceae</taxon>
        <taxon>Methylobacterium</taxon>
    </lineage>
</organism>
<keyword evidence="2" id="KW-1185">Reference proteome</keyword>
<dbReference type="Pfam" id="PF11876">
    <property type="entry name" value="TsiV"/>
    <property type="match status" value="1"/>
</dbReference>
<evidence type="ECO:0000313" key="2">
    <source>
        <dbReference type="Proteomes" id="UP000245444"/>
    </source>
</evidence>
<dbReference type="AlphaFoldDB" id="A0A2U8WIW4"/>
<dbReference type="OrthoDB" id="7854655at2"/>
<dbReference type="KEGG" id="mtea:DK419_03500"/>
<accession>A0A2U8WIW4</accession>
<evidence type="ECO:0008006" key="3">
    <source>
        <dbReference type="Google" id="ProtNLM"/>
    </source>
</evidence>
<gene>
    <name evidence="1" type="ORF">DK419_03500</name>
</gene>
<dbReference type="EMBL" id="CP029553">
    <property type="protein sequence ID" value="AWN45498.1"/>
    <property type="molecule type" value="Genomic_DNA"/>
</dbReference>
<name>A0A2U8WIW4_9HYPH</name>
<dbReference type="Proteomes" id="UP000245444">
    <property type="component" value="Chromosome"/>
</dbReference>
<reference evidence="1 2" key="1">
    <citation type="submission" date="2018-05" db="EMBL/GenBank/DDBJ databases">
        <title>Complete Genome Sequence of Methylobacterium sp. 17Sr1-28.</title>
        <authorList>
            <person name="Srinivasan S."/>
        </authorList>
    </citation>
    <scope>NUCLEOTIDE SEQUENCE [LARGE SCALE GENOMIC DNA]</scope>
    <source>
        <strain evidence="1 2">17Sr1-28</strain>
    </source>
</reference>
<sequence>MRESRMSISHLIADSKFNLADLDCIGVRSARGNSSLRLGHYVDMSIDGGDNVELKQVLSRLILDYVETFRENITHYHPHDSLQLAPLGEVSLVTYLDNRAQAPYDYDENQGFDAAVYGFPEGLDNEEPTLYFMNVTSATPHRRFSSASAYIPASWPEVNGYGLYISLVKRWCEWIRPSYGTAGLSVVFNEGQESLEDRLTAFPLIKRFIGLDMPESSRWYSIMNRQNQRSIRTINWLTIIDETFINVLGGLQSLRNSLTEDCLIHPFEGGIIIQAGARPVLGDINLGLSPPAYKSVAHALKSIRFENYPRPLLDAPAPLDSMEETLKWIRRFD</sequence>
<evidence type="ECO:0000313" key="1">
    <source>
        <dbReference type="EMBL" id="AWN45498.1"/>
    </source>
</evidence>